<protein>
    <submittedName>
        <fullName evidence="3">Uncharacterized protein</fullName>
    </submittedName>
</protein>
<dbReference type="Proteomes" id="UP000663882">
    <property type="component" value="Unassembled WGS sequence"/>
</dbReference>
<evidence type="ECO:0000313" key="5">
    <source>
        <dbReference type="EMBL" id="CAF3742510.1"/>
    </source>
</evidence>
<dbReference type="EMBL" id="CAJNOT010002047">
    <property type="protein sequence ID" value="CAF1278567.1"/>
    <property type="molecule type" value="Genomic_DNA"/>
</dbReference>
<comment type="caution">
    <text evidence="3">The sequence shown here is derived from an EMBL/GenBank/DDBJ whole genome shotgun (WGS) entry which is preliminary data.</text>
</comment>
<evidence type="ECO:0000313" key="1">
    <source>
        <dbReference type="EMBL" id="CAF1260534.1"/>
    </source>
</evidence>
<dbReference type="AlphaFoldDB" id="A0A815EYG7"/>
<sequence length="153" mass="18582">MANITNVLEKIWKKFYHIAIILSKENSSCHMDIDYQNIFNMLDELKNETRKTIETIKRSLLSSRPILLSRDQLEDYIKRIEFANEIMLNLDYLVKMTFDAYINFINIHWETNENFETIEKQRIISERYDMSMTEWQFILSKIERFHEVVKNCT</sequence>
<name>A0A815EYG7_9BILA</name>
<dbReference type="OrthoDB" id="9987998at2759"/>
<evidence type="ECO:0000313" key="3">
    <source>
        <dbReference type="EMBL" id="CAF1318645.1"/>
    </source>
</evidence>
<dbReference type="Proteomes" id="UP000663889">
    <property type="component" value="Unassembled WGS sequence"/>
</dbReference>
<evidence type="ECO:0000313" key="2">
    <source>
        <dbReference type="EMBL" id="CAF1278567.1"/>
    </source>
</evidence>
<dbReference type="EMBL" id="CAJOAX010000626">
    <property type="protein sequence ID" value="CAF3625621.1"/>
    <property type="molecule type" value="Genomic_DNA"/>
</dbReference>
<dbReference type="Proteomes" id="UP000663823">
    <property type="component" value="Unassembled WGS sequence"/>
</dbReference>
<dbReference type="EMBL" id="CAJNOU010002408">
    <property type="protein sequence ID" value="CAF1318645.1"/>
    <property type="molecule type" value="Genomic_DNA"/>
</dbReference>
<gene>
    <name evidence="6" type="ORF">FNK824_LOCUS16048</name>
    <name evidence="5" type="ORF">JBS370_LOCUS12085</name>
    <name evidence="4" type="ORF">OTI717_LOCUS8040</name>
    <name evidence="1" type="ORF">RFH988_LOCUS27651</name>
    <name evidence="3" type="ORF">SEV965_LOCUS27192</name>
    <name evidence="2" type="ORF">ZHD862_LOCUS26803</name>
</gene>
<accession>A0A815EYG7</accession>
<dbReference type="Proteomes" id="UP000663836">
    <property type="component" value="Unassembled WGS sequence"/>
</dbReference>
<dbReference type="Proteomes" id="UP000663874">
    <property type="component" value="Unassembled WGS sequence"/>
</dbReference>
<proteinExistence type="predicted"/>
<dbReference type="EMBL" id="CAJNOO010002363">
    <property type="protein sequence ID" value="CAF1260534.1"/>
    <property type="molecule type" value="Genomic_DNA"/>
</dbReference>
<dbReference type="EMBL" id="CAJOBD010000969">
    <property type="protein sequence ID" value="CAF3742510.1"/>
    <property type="molecule type" value="Genomic_DNA"/>
</dbReference>
<dbReference type="EMBL" id="CAJOBE010002390">
    <property type="protein sequence ID" value="CAF3819135.1"/>
    <property type="molecule type" value="Genomic_DNA"/>
</dbReference>
<evidence type="ECO:0000313" key="7">
    <source>
        <dbReference type="Proteomes" id="UP000663889"/>
    </source>
</evidence>
<evidence type="ECO:0000313" key="4">
    <source>
        <dbReference type="EMBL" id="CAF3625621.1"/>
    </source>
</evidence>
<evidence type="ECO:0000313" key="6">
    <source>
        <dbReference type="EMBL" id="CAF3819135.1"/>
    </source>
</evidence>
<reference evidence="3" key="1">
    <citation type="submission" date="2021-02" db="EMBL/GenBank/DDBJ databases">
        <authorList>
            <person name="Nowell W R."/>
        </authorList>
    </citation>
    <scope>NUCLEOTIDE SEQUENCE</scope>
</reference>
<dbReference type="Proteomes" id="UP000663864">
    <property type="component" value="Unassembled WGS sequence"/>
</dbReference>
<organism evidence="3 7">
    <name type="scientific">Rotaria sordida</name>
    <dbReference type="NCBI Taxonomy" id="392033"/>
    <lineage>
        <taxon>Eukaryota</taxon>
        <taxon>Metazoa</taxon>
        <taxon>Spiralia</taxon>
        <taxon>Gnathifera</taxon>
        <taxon>Rotifera</taxon>
        <taxon>Eurotatoria</taxon>
        <taxon>Bdelloidea</taxon>
        <taxon>Philodinida</taxon>
        <taxon>Philodinidae</taxon>
        <taxon>Rotaria</taxon>
    </lineage>
</organism>